<evidence type="ECO:0000313" key="3">
    <source>
        <dbReference type="Proteomes" id="UP000013827"/>
    </source>
</evidence>
<dbReference type="HOGENOM" id="CLU_907435_0_0_1"/>
<feature type="domain" description="PET hydrolase/cutinase-like" evidence="1">
    <location>
        <begin position="8"/>
        <end position="213"/>
    </location>
</feature>
<accession>A0A0D3JX57</accession>
<dbReference type="Pfam" id="PF12740">
    <property type="entry name" value="PETase"/>
    <property type="match status" value="1"/>
</dbReference>
<dbReference type="Gene3D" id="3.40.50.1820">
    <property type="entry name" value="alpha/beta hydrolase"/>
    <property type="match status" value="1"/>
</dbReference>
<sequence>MDTGSCALGPHAVGTLDARHLTTRLGSFASATIYFPEGGRAQLPSVVIVGGWGCGEHAMAAWAPFFASHGIVAMTIGTPTPWRDSPPVRCGALLDASKALQSENTRAGSPLHDRLDVSARAVMGYSLGGGGAQLAALRDPTLKCSIAVCPHDGREFGVPFPAELSASVPVLFLCGAHDKEANSQTHAWVQYRKTSAPKLIFEISGGDHFSANGPAGGTEKEFEKGFEPCALCNCCCAMCCCGFAPCPYGSLNGPSGHATNDAPRGAIGGVALAWLQLFLLGDESARSRLAARPDIASGFESQKMDRS</sequence>
<dbReference type="AlphaFoldDB" id="A0A0D3JX57"/>
<dbReference type="InterPro" id="IPR041127">
    <property type="entry name" value="PET_hydrolase/cutinase-like"/>
</dbReference>
<protein>
    <recommendedName>
        <fullName evidence="1">PET hydrolase/cutinase-like domain-containing protein</fullName>
    </recommendedName>
</protein>
<dbReference type="PaxDb" id="2903-EOD28092"/>
<dbReference type="GeneID" id="17273637"/>
<organism evidence="2 3">
    <name type="scientific">Emiliania huxleyi (strain CCMP1516)</name>
    <dbReference type="NCBI Taxonomy" id="280463"/>
    <lineage>
        <taxon>Eukaryota</taxon>
        <taxon>Haptista</taxon>
        <taxon>Haptophyta</taxon>
        <taxon>Prymnesiophyceae</taxon>
        <taxon>Isochrysidales</taxon>
        <taxon>Noelaerhabdaceae</taxon>
        <taxon>Emiliania</taxon>
    </lineage>
</organism>
<dbReference type="InterPro" id="IPR029058">
    <property type="entry name" value="AB_hydrolase_fold"/>
</dbReference>
<dbReference type="SUPFAM" id="SSF53474">
    <property type="entry name" value="alpha/beta-Hydrolases"/>
    <property type="match status" value="1"/>
</dbReference>
<reference evidence="3" key="1">
    <citation type="journal article" date="2013" name="Nature">
        <title>Pan genome of the phytoplankton Emiliania underpins its global distribution.</title>
        <authorList>
            <person name="Read B.A."/>
            <person name="Kegel J."/>
            <person name="Klute M.J."/>
            <person name="Kuo A."/>
            <person name="Lefebvre S.C."/>
            <person name="Maumus F."/>
            <person name="Mayer C."/>
            <person name="Miller J."/>
            <person name="Monier A."/>
            <person name="Salamov A."/>
            <person name="Young J."/>
            <person name="Aguilar M."/>
            <person name="Claverie J.M."/>
            <person name="Frickenhaus S."/>
            <person name="Gonzalez K."/>
            <person name="Herman E.K."/>
            <person name="Lin Y.C."/>
            <person name="Napier J."/>
            <person name="Ogata H."/>
            <person name="Sarno A.F."/>
            <person name="Shmutz J."/>
            <person name="Schroeder D."/>
            <person name="de Vargas C."/>
            <person name="Verret F."/>
            <person name="von Dassow P."/>
            <person name="Valentin K."/>
            <person name="Van de Peer Y."/>
            <person name="Wheeler G."/>
            <person name="Dacks J.B."/>
            <person name="Delwiche C.F."/>
            <person name="Dyhrman S.T."/>
            <person name="Glockner G."/>
            <person name="John U."/>
            <person name="Richards T."/>
            <person name="Worden A.Z."/>
            <person name="Zhang X."/>
            <person name="Grigoriev I.V."/>
            <person name="Allen A.E."/>
            <person name="Bidle K."/>
            <person name="Borodovsky M."/>
            <person name="Bowler C."/>
            <person name="Brownlee C."/>
            <person name="Cock J.M."/>
            <person name="Elias M."/>
            <person name="Gladyshev V.N."/>
            <person name="Groth M."/>
            <person name="Guda C."/>
            <person name="Hadaegh A."/>
            <person name="Iglesias-Rodriguez M.D."/>
            <person name="Jenkins J."/>
            <person name="Jones B.M."/>
            <person name="Lawson T."/>
            <person name="Leese F."/>
            <person name="Lindquist E."/>
            <person name="Lobanov A."/>
            <person name="Lomsadze A."/>
            <person name="Malik S.B."/>
            <person name="Marsh M.E."/>
            <person name="Mackinder L."/>
            <person name="Mock T."/>
            <person name="Mueller-Roeber B."/>
            <person name="Pagarete A."/>
            <person name="Parker M."/>
            <person name="Probert I."/>
            <person name="Quesneville H."/>
            <person name="Raines C."/>
            <person name="Rensing S.A."/>
            <person name="Riano-Pachon D.M."/>
            <person name="Richier S."/>
            <person name="Rokitta S."/>
            <person name="Shiraiwa Y."/>
            <person name="Soanes D.M."/>
            <person name="van der Giezen M."/>
            <person name="Wahlund T.M."/>
            <person name="Williams B."/>
            <person name="Wilson W."/>
            <person name="Wolfe G."/>
            <person name="Wurch L.L."/>
        </authorList>
    </citation>
    <scope>NUCLEOTIDE SEQUENCE</scope>
</reference>
<dbReference type="Proteomes" id="UP000013827">
    <property type="component" value="Unassembled WGS sequence"/>
</dbReference>
<evidence type="ECO:0000259" key="1">
    <source>
        <dbReference type="Pfam" id="PF12740"/>
    </source>
</evidence>
<keyword evidence="3" id="KW-1185">Reference proteome</keyword>
<reference evidence="2" key="2">
    <citation type="submission" date="2024-10" db="UniProtKB">
        <authorList>
            <consortium name="EnsemblProtists"/>
        </authorList>
    </citation>
    <scope>IDENTIFICATION</scope>
</reference>
<name>A0A0D3JX57_EMIH1</name>
<proteinExistence type="predicted"/>
<dbReference type="RefSeq" id="XP_005780521.1">
    <property type="nucleotide sequence ID" value="XM_005780464.1"/>
</dbReference>
<dbReference type="SMR" id="A0A0D3JX57"/>
<evidence type="ECO:0000313" key="2">
    <source>
        <dbReference type="EnsemblProtists" id="EOD28092"/>
    </source>
</evidence>
<dbReference type="EnsemblProtists" id="EOD28092">
    <property type="protein sequence ID" value="EOD28092"/>
    <property type="gene ID" value="EMIHUDRAFT_468758"/>
</dbReference>
<dbReference type="KEGG" id="ehx:EMIHUDRAFT_468758"/>